<dbReference type="NCBIfam" id="TIGR00006">
    <property type="entry name" value="16S rRNA (cytosine(1402)-N(4))-methyltransferase RsmH"/>
    <property type="match status" value="1"/>
</dbReference>
<dbReference type="Proteomes" id="UP000009022">
    <property type="component" value="Unassembled WGS sequence"/>
</dbReference>
<dbReference type="KEGG" id="tad:TRIADDRAFT_19892"/>
<dbReference type="STRING" id="10228.B3RLV1"/>
<dbReference type="eggNOG" id="KOG2782">
    <property type="taxonomic scope" value="Eukaryota"/>
</dbReference>
<dbReference type="SUPFAM" id="SSF81799">
    <property type="entry name" value="Putative methyltransferase TM0872, insert domain"/>
    <property type="match status" value="1"/>
</dbReference>
<dbReference type="InterPro" id="IPR002903">
    <property type="entry name" value="RsmH"/>
</dbReference>
<dbReference type="InParanoid" id="B3RLV1"/>
<dbReference type="CDD" id="cd02440">
    <property type="entry name" value="AdoMet_MTases"/>
    <property type="match status" value="1"/>
</dbReference>
<protein>
    <submittedName>
        <fullName evidence="6">Uncharacterized protein</fullName>
    </submittedName>
</protein>
<evidence type="ECO:0000256" key="5">
    <source>
        <dbReference type="SAM" id="MobiDB-lite"/>
    </source>
</evidence>
<dbReference type="InterPro" id="IPR023397">
    <property type="entry name" value="SAM-dep_MeTrfase_MraW_recog"/>
</dbReference>
<feature type="region of interest" description="Disordered" evidence="5">
    <location>
        <begin position="301"/>
        <end position="321"/>
    </location>
</feature>
<keyword evidence="7" id="KW-1185">Reference proteome</keyword>
<evidence type="ECO:0000256" key="1">
    <source>
        <dbReference type="ARBA" id="ARBA00010396"/>
    </source>
</evidence>
<dbReference type="OMA" id="NPAKRTF"/>
<sequence length="378" mass="42955">MKCYWRFRHTLTSYRYAYDNNHIRHCSVLKHQPVLLDTVVKLLAPANGQSYIDATFGGGGHTSAILKAATDCQIYAIDTDPLAIARAKQLASTTSNWIQRLKVVQCRFGQMENKLLAQEKLPPNSMDGIIFDLGMSSMQIDDPLRGFSFQSSGPLDMRMDATSDEIGKHQHRITAAHVINNIDKEDLADVLWNYGEERKARAIATAIIKARKKQPITTTDHLVDIIDRQFPYKYRKDGQIHPATRTFQAIRILINDELWQLVQGLNACKALLKNGGRLIVISFHSLEDRIVKKFFNGEDRPDFTSRSSPTSSKQYARLSEEGKSKIESKSIIKRNSPWKLICKKPIYPSPEEIAHNSRARSAKLRCAIFCPENDENRL</sequence>
<gene>
    <name evidence="6" type="ORF">TRIADDRAFT_19892</name>
</gene>
<dbReference type="GO" id="GO:0071424">
    <property type="term" value="F:rRNA (cytosine-N4-)-methyltransferase activity"/>
    <property type="evidence" value="ECO:0000318"/>
    <property type="project" value="GO_Central"/>
</dbReference>
<dbReference type="PANTHER" id="PTHR11265:SF0">
    <property type="entry name" value="12S RRNA N4-METHYLCYTIDINE METHYLTRANSFERASE"/>
    <property type="match status" value="1"/>
</dbReference>
<keyword evidence="3" id="KW-0808">Transferase</keyword>
<evidence type="ECO:0000256" key="3">
    <source>
        <dbReference type="ARBA" id="ARBA00022679"/>
    </source>
</evidence>
<accession>B3RLV1</accession>
<dbReference type="FunCoup" id="B3RLV1">
    <property type="interactions" value="568"/>
</dbReference>
<dbReference type="PhylomeDB" id="B3RLV1"/>
<dbReference type="FunFam" id="1.10.150.170:FF:000003">
    <property type="entry name" value="Ribosomal RNA small subunit methyltransferase H"/>
    <property type="match status" value="1"/>
</dbReference>
<dbReference type="Pfam" id="PF01795">
    <property type="entry name" value="Methyltransf_5"/>
    <property type="match status" value="1"/>
</dbReference>
<evidence type="ECO:0000256" key="4">
    <source>
        <dbReference type="ARBA" id="ARBA00022691"/>
    </source>
</evidence>
<reference evidence="6 7" key="1">
    <citation type="journal article" date="2008" name="Nature">
        <title>The Trichoplax genome and the nature of placozoans.</title>
        <authorList>
            <person name="Srivastava M."/>
            <person name="Begovic E."/>
            <person name="Chapman J."/>
            <person name="Putnam N.H."/>
            <person name="Hellsten U."/>
            <person name="Kawashima T."/>
            <person name="Kuo A."/>
            <person name="Mitros T."/>
            <person name="Salamov A."/>
            <person name="Carpenter M.L."/>
            <person name="Signorovitch A.Y."/>
            <person name="Moreno M.A."/>
            <person name="Kamm K."/>
            <person name="Grimwood J."/>
            <person name="Schmutz J."/>
            <person name="Shapiro H."/>
            <person name="Grigoriev I.V."/>
            <person name="Buss L.W."/>
            <person name="Schierwater B."/>
            <person name="Dellaporta S.L."/>
            <person name="Rokhsar D.S."/>
        </authorList>
    </citation>
    <scope>NUCLEOTIDE SEQUENCE [LARGE SCALE GENOMIC DNA]</scope>
    <source>
        <strain evidence="6 7">Grell-BS-1999</strain>
    </source>
</reference>
<keyword evidence="4" id="KW-0949">S-adenosyl-L-methionine</keyword>
<comment type="similarity">
    <text evidence="1">Belongs to the methyltransferase superfamily. RsmH family.</text>
</comment>
<dbReference type="GO" id="GO:0070475">
    <property type="term" value="P:rRNA base methylation"/>
    <property type="evidence" value="ECO:0000318"/>
    <property type="project" value="GO_Central"/>
</dbReference>
<dbReference type="Gene3D" id="1.10.150.170">
    <property type="entry name" value="Putative methyltransferase TM0872, insert domain"/>
    <property type="match status" value="1"/>
</dbReference>
<dbReference type="HAMAP" id="MF_01007">
    <property type="entry name" value="16SrRNA_methyltr_H"/>
    <property type="match status" value="1"/>
</dbReference>
<organism evidence="6 7">
    <name type="scientific">Trichoplax adhaerens</name>
    <name type="common">Trichoplax reptans</name>
    <dbReference type="NCBI Taxonomy" id="10228"/>
    <lineage>
        <taxon>Eukaryota</taxon>
        <taxon>Metazoa</taxon>
        <taxon>Placozoa</taxon>
        <taxon>Uniplacotomia</taxon>
        <taxon>Trichoplacea</taxon>
        <taxon>Trichoplacidae</taxon>
        <taxon>Trichoplax</taxon>
    </lineage>
</organism>
<dbReference type="AlphaFoldDB" id="B3RLV1"/>
<evidence type="ECO:0000313" key="7">
    <source>
        <dbReference type="Proteomes" id="UP000009022"/>
    </source>
</evidence>
<dbReference type="PANTHER" id="PTHR11265">
    <property type="entry name" value="S-ADENOSYL-METHYLTRANSFERASE MRAW"/>
    <property type="match status" value="1"/>
</dbReference>
<name>B3RLV1_TRIAD</name>
<feature type="compositionally biased region" description="Polar residues" evidence="5">
    <location>
        <begin position="304"/>
        <end position="314"/>
    </location>
</feature>
<dbReference type="Gene3D" id="3.40.50.150">
    <property type="entry name" value="Vaccinia Virus protein VP39"/>
    <property type="match status" value="1"/>
</dbReference>
<dbReference type="InterPro" id="IPR029063">
    <property type="entry name" value="SAM-dependent_MTases_sf"/>
</dbReference>
<dbReference type="GeneID" id="6749268"/>
<dbReference type="RefSeq" id="XP_002108790.1">
    <property type="nucleotide sequence ID" value="XM_002108754.1"/>
</dbReference>
<dbReference type="HOGENOM" id="CLU_038422_1_1_1"/>
<proteinExistence type="inferred from homology"/>
<dbReference type="OrthoDB" id="16290at2759"/>
<keyword evidence="2" id="KW-0489">Methyltransferase</keyword>
<dbReference type="CTD" id="6749268"/>
<dbReference type="EMBL" id="DS985241">
    <property type="protein sequence ID" value="EDV29588.1"/>
    <property type="molecule type" value="Genomic_DNA"/>
</dbReference>
<dbReference type="SUPFAM" id="SSF53335">
    <property type="entry name" value="S-adenosyl-L-methionine-dependent methyltransferases"/>
    <property type="match status" value="1"/>
</dbReference>
<evidence type="ECO:0000313" key="6">
    <source>
        <dbReference type="EMBL" id="EDV29588.1"/>
    </source>
</evidence>
<evidence type="ECO:0000256" key="2">
    <source>
        <dbReference type="ARBA" id="ARBA00022603"/>
    </source>
</evidence>